<evidence type="ECO:0000259" key="1">
    <source>
        <dbReference type="PROSITE" id="PS51725"/>
    </source>
</evidence>
<dbReference type="InterPro" id="IPR011008">
    <property type="entry name" value="Dimeric_a/b-barrel"/>
</dbReference>
<organism evidence="2 3">
    <name type="scientific">Providencia rettgeri</name>
    <dbReference type="NCBI Taxonomy" id="587"/>
    <lineage>
        <taxon>Bacteria</taxon>
        <taxon>Pseudomonadati</taxon>
        <taxon>Pseudomonadota</taxon>
        <taxon>Gammaproteobacteria</taxon>
        <taxon>Enterobacterales</taxon>
        <taxon>Morganellaceae</taxon>
        <taxon>Providencia</taxon>
    </lineage>
</organism>
<dbReference type="PROSITE" id="PS51725">
    <property type="entry name" value="ABM"/>
    <property type="match status" value="1"/>
</dbReference>
<dbReference type="PANTHER" id="PTHR33336:SF3">
    <property type="entry name" value="ABM DOMAIN-CONTAINING PROTEIN"/>
    <property type="match status" value="1"/>
</dbReference>
<dbReference type="InterPro" id="IPR050744">
    <property type="entry name" value="AI-2_Isomerase_LsrG"/>
</dbReference>
<evidence type="ECO:0000313" key="3">
    <source>
        <dbReference type="Proteomes" id="UP001159001"/>
    </source>
</evidence>
<dbReference type="SUPFAM" id="SSF54909">
    <property type="entry name" value="Dimeric alpha+beta barrel"/>
    <property type="match status" value="1"/>
</dbReference>
<name>A0AAW6UDR6_PRORE</name>
<dbReference type="GO" id="GO:0005829">
    <property type="term" value="C:cytosol"/>
    <property type="evidence" value="ECO:0007669"/>
    <property type="project" value="TreeGrafter"/>
</dbReference>
<comment type="caution">
    <text evidence="2">The sequence shown here is derived from an EMBL/GenBank/DDBJ whole genome shotgun (WGS) entry which is preliminary data.</text>
</comment>
<dbReference type="RefSeq" id="WP_136134351.1">
    <property type="nucleotide sequence ID" value="NZ_JADSTA010000010.1"/>
</dbReference>
<feature type="domain" description="ABM" evidence="1">
    <location>
        <begin position="2"/>
        <end position="91"/>
    </location>
</feature>
<keyword evidence="2" id="KW-0503">Monooxygenase</keyword>
<gene>
    <name evidence="2" type="ORF">OGX73_03470</name>
</gene>
<dbReference type="GO" id="GO:0004497">
    <property type="term" value="F:monooxygenase activity"/>
    <property type="evidence" value="ECO:0007669"/>
    <property type="project" value="UniProtKB-KW"/>
</dbReference>
<dbReference type="Gene3D" id="3.30.70.100">
    <property type="match status" value="1"/>
</dbReference>
<dbReference type="Proteomes" id="UP001159001">
    <property type="component" value="Unassembled WGS sequence"/>
</dbReference>
<reference evidence="2" key="1">
    <citation type="submission" date="2022-10" db="EMBL/GenBank/DDBJ databases">
        <title>Bacterial isolates recovered from the One Health project in Brazil.</title>
        <authorList>
            <person name="Valiatti T.B."/>
            <person name="Santos F."/>
            <person name="Cayo R."/>
            <person name="Gales A.C."/>
        </authorList>
    </citation>
    <scope>NUCLEOTIDE SEQUENCE</scope>
    <source>
        <strain evidence="2">PVR188</strain>
    </source>
</reference>
<accession>A0AAW6UDR6</accession>
<dbReference type="Pfam" id="PF03992">
    <property type="entry name" value="ABM"/>
    <property type="match status" value="1"/>
</dbReference>
<dbReference type="InterPro" id="IPR007138">
    <property type="entry name" value="ABM_dom"/>
</dbReference>
<sequence>MLKVIAEDFIKTEAIEIVMPLYRELVAATKQEPLCISYNLYVDQKDPGHFIFIEEWPNQEALDIHCASEHFQRLVPLINQYQKAAPTFKFMNVLLSD</sequence>
<dbReference type="PANTHER" id="PTHR33336">
    <property type="entry name" value="QUINOL MONOOXYGENASE YGIN-RELATED"/>
    <property type="match status" value="1"/>
</dbReference>
<dbReference type="AlphaFoldDB" id="A0AAW6UDR6"/>
<proteinExistence type="predicted"/>
<protein>
    <submittedName>
        <fullName evidence="2">Antibiotic biosynthesis monooxygenase</fullName>
    </submittedName>
</protein>
<keyword evidence="2" id="KW-0560">Oxidoreductase</keyword>
<dbReference type="EMBL" id="JAOWIN010000001">
    <property type="protein sequence ID" value="MDI9091679.1"/>
    <property type="molecule type" value="Genomic_DNA"/>
</dbReference>
<evidence type="ECO:0000313" key="2">
    <source>
        <dbReference type="EMBL" id="MDI9091679.1"/>
    </source>
</evidence>